<evidence type="ECO:0000313" key="1">
    <source>
        <dbReference type="EMBL" id="RZB45192.1"/>
    </source>
</evidence>
<dbReference type="PANTHER" id="PTHR37198">
    <property type="entry name" value="NUCLEOLIN"/>
    <property type="match status" value="1"/>
</dbReference>
<keyword evidence="2" id="KW-1185">Reference proteome</keyword>
<accession>A0A445F8N4</accession>
<evidence type="ECO:0000313" key="2">
    <source>
        <dbReference type="Proteomes" id="UP000289340"/>
    </source>
</evidence>
<protein>
    <submittedName>
        <fullName evidence="1">Uncharacterized protein</fullName>
    </submittedName>
</protein>
<name>A0A445F8N4_GLYSO</name>
<gene>
    <name evidence="1" type="ORF">D0Y65_054842</name>
</gene>
<sequence>MELEEAEDEEWYTTSSKYSFKNNAGNGCKVRRWLLKRGLCLGRKILVAGFLASAAPVVVPPLVVASAVGIVVSMPCAIFLASHACTQSLMSKLLPRPTPQDTLLREEMCFQPGNDVIHTYEEEQVLVYEIKRDIEMVGVQCLENGENMTSGSECGPQEEDATDGIEGHSRGETNGVQVQLISGDKNVVVTMIEEFKTPFDVTTVVLEESEDQAMEGDIEEAELQRETKGLLEKIRDEARTDMTRERGEYVEGICGGANESDKKFGPAVEDMEVAWEDTHSGIVEEDLGKEQDPNVCEEMLHSRNDESKDTMLEGKVFDNTNDSHKPMAEPSELLIPAEPIGDLPIEALAYNISVEEDSSENIDIHIVAKEEQEPPPDCPTILQNEKLDNNNSDFENQESQLHELNKRTYPLDAEAIEIANEGEVDLFDGKRIDPDECGYTIYLHEGSSKVDGHTDSTEVLVSSVEEESRPSECSSGENIVCPSQELLQVVVLDEEKIWKAMNIIRKIVGYEGRMQGSCSDELKALYIFTGVEPPTGTLDDPAEIKEKLHFLMSIVGIKSNDA</sequence>
<comment type="caution">
    <text evidence="1">The sequence shown here is derived from an EMBL/GenBank/DDBJ whole genome shotgun (WGS) entry which is preliminary data.</text>
</comment>
<dbReference type="PANTHER" id="PTHR37198:SF1">
    <property type="entry name" value="NUCLEOLIN"/>
    <property type="match status" value="1"/>
</dbReference>
<proteinExistence type="predicted"/>
<reference evidence="1 2" key="1">
    <citation type="submission" date="2018-09" db="EMBL/GenBank/DDBJ databases">
        <title>A high-quality reference genome of wild soybean provides a powerful tool to mine soybean genomes.</title>
        <authorList>
            <person name="Xie M."/>
            <person name="Chung C.Y.L."/>
            <person name="Li M.-W."/>
            <person name="Wong F.-L."/>
            <person name="Chan T.-F."/>
            <person name="Lam H.-M."/>
        </authorList>
    </citation>
    <scope>NUCLEOTIDE SEQUENCE [LARGE SCALE GENOMIC DNA]</scope>
    <source>
        <strain evidence="2">cv. W05</strain>
        <tissue evidence="1">Hypocotyl of etiolated seedlings</tissue>
    </source>
</reference>
<dbReference type="EMBL" id="QZWG01000020">
    <property type="protein sequence ID" value="RZB45192.1"/>
    <property type="molecule type" value="Genomic_DNA"/>
</dbReference>
<dbReference type="Proteomes" id="UP000289340">
    <property type="component" value="Chromosome 20"/>
</dbReference>
<organism evidence="1 2">
    <name type="scientific">Glycine soja</name>
    <name type="common">Wild soybean</name>
    <dbReference type="NCBI Taxonomy" id="3848"/>
    <lineage>
        <taxon>Eukaryota</taxon>
        <taxon>Viridiplantae</taxon>
        <taxon>Streptophyta</taxon>
        <taxon>Embryophyta</taxon>
        <taxon>Tracheophyta</taxon>
        <taxon>Spermatophyta</taxon>
        <taxon>Magnoliopsida</taxon>
        <taxon>eudicotyledons</taxon>
        <taxon>Gunneridae</taxon>
        <taxon>Pentapetalae</taxon>
        <taxon>rosids</taxon>
        <taxon>fabids</taxon>
        <taxon>Fabales</taxon>
        <taxon>Fabaceae</taxon>
        <taxon>Papilionoideae</taxon>
        <taxon>50 kb inversion clade</taxon>
        <taxon>NPAAA clade</taxon>
        <taxon>indigoferoid/millettioid clade</taxon>
        <taxon>Phaseoleae</taxon>
        <taxon>Glycine</taxon>
        <taxon>Glycine subgen. Soja</taxon>
    </lineage>
</organism>
<dbReference type="AlphaFoldDB" id="A0A445F8N4"/>